<proteinExistence type="predicted"/>
<evidence type="ECO:0000313" key="3">
    <source>
        <dbReference type="EMBL" id="PAV83825.1"/>
    </source>
</evidence>
<gene>
    <name evidence="3" type="ORF">WR25_02324</name>
</gene>
<feature type="region of interest" description="Disordered" evidence="1">
    <location>
        <begin position="542"/>
        <end position="567"/>
    </location>
</feature>
<reference evidence="3 4" key="1">
    <citation type="journal article" date="2017" name="Curr. Biol.">
        <title>Genome architecture and evolution of a unichromosomal asexual nematode.</title>
        <authorList>
            <person name="Fradin H."/>
            <person name="Zegar C."/>
            <person name="Gutwein M."/>
            <person name="Lucas J."/>
            <person name="Kovtun M."/>
            <person name="Corcoran D."/>
            <person name="Baugh L.R."/>
            <person name="Kiontke K."/>
            <person name="Gunsalus K."/>
            <person name="Fitch D.H."/>
            <person name="Piano F."/>
        </authorList>
    </citation>
    <scope>NUCLEOTIDE SEQUENCE [LARGE SCALE GENOMIC DNA]</scope>
    <source>
        <strain evidence="3">PF1309</strain>
    </source>
</reference>
<feature type="domain" description="C2H2-type" evidence="2">
    <location>
        <begin position="317"/>
        <end position="338"/>
    </location>
</feature>
<comment type="caution">
    <text evidence="3">The sequence shown here is derived from an EMBL/GenBank/DDBJ whole genome shotgun (WGS) entry which is preliminary data.</text>
</comment>
<name>A0A2A2LCL5_9BILA</name>
<feature type="domain" description="C2H2-type" evidence="2">
    <location>
        <begin position="112"/>
        <end position="135"/>
    </location>
</feature>
<feature type="domain" description="C2H2-type" evidence="2">
    <location>
        <begin position="141"/>
        <end position="164"/>
    </location>
</feature>
<dbReference type="SMART" id="SM00355">
    <property type="entry name" value="ZnF_C2H2"/>
    <property type="match status" value="5"/>
</dbReference>
<dbReference type="OrthoDB" id="8114442at2759"/>
<feature type="compositionally biased region" description="Polar residues" evidence="1">
    <location>
        <begin position="247"/>
        <end position="266"/>
    </location>
</feature>
<feature type="domain" description="C2H2-type" evidence="2">
    <location>
        <begin position="462"/>
        <end position="485"/>
    </location>
</feature>
<evidence type="ECO:0000259" key="2">
    <source>
        <dbReference type="SMART" id="SM00355"/>
    </source>
</evidence>
<protein>
    <recommendedName>
        <fullName evidence="2">C2H2-type domain-containing protein</fullName>
    </recommendedName>
</protein>
<dbReference type="InterPro" id="IPR013087">
    <property type="entry name" value="Znf_C2H2_type"/>
</dbReference>
<feature type="region of interest" description="Disordered" evidence="1">
    <location>
        <begin position="212"/>
        <end position="277"/>
    </location>
</feature>
<feature type="compositionally biased region" description="Polar residues" evidence="1">
    <location>
        <begin position="224"/>
        <end position="238"/>
    </location>
</feature>
<accession>A0A2A2LCL5</accession>
<dbReference type="EMBL" id="LIAE01006918">
    <property type="protein sequence ID" value="PAV83825.1"/>
    <property type="molecule type" value="Genomic_DNA"/>
</dbReference>
<sequence>MKMYALFQKYLQYCHCQEKDTKKFENWSDYAPKHMIDLASSSSESPLIDIRWLLAKTAFQSMYIHNLKRGQFLLLVDALDSTRSSVGTVNLYCNQLMLNAEEVKSRCSVKMFACSSCEIRESSIENLEAHICLEHLDFHPWLCDLCPTTRCTRKQMKKHYWAKHGQRDPKMNFACNEVKEIELARMLWEAQKNALLNGLDYGISNRNLNIGELPGSEKKAKNSDPINDSRNASSSRDTPSPEIILESVQQKGKTRVINSVKPSTSKQPPPPNTVRYNVRSTTLPVSNSRLAKVFKKTVMQVNRPLPNGVTDVSTVRYVCKRCHDSVAHTHLKYHCLKHIHKDYNLAPFYCSGCPSVFHFRESVISQHIGTFHRKDPIFRVVENFTKEVIDKIEEQMAACFDDVEAQIKRQGLKKKNSPTKKNVDRDKLYCKLCTKTIPFPSKDDVLLHIGIHMRDVCAQFRYFCRSCDHKSAQEYVIKQHCKATHGNTNEYDDHIESWKLMNLRKVSQLCFKDQNYVVNMMPVSWLRRWAIPIPCARPTPKDNVSPKIGLKPSTSQTHFEEMTMDDE</sequence>
<organism evidence="3 4">
    <name type="scientific">Diploscapter pachys</name>
    <dbReference type="NCBI Taxonomy" id="2018661"/>
    <lineage>
        <taxon>Eukaryota</taxon>
        <taxon>Metazoa</taxon>
        <taxon>Ecdysozoa</taxon>
        <taxon>Nematoda</taxon>
        <taxon>Chromadorea</taxon>
        <taxon>Rhabditida</taxon>
        <taxon>Rhabditina</taxon>
        <taxon>Rhabditomorpha</taxon>
        <taxon>Rhabditoidea</taxon>
        <taxon>Rhabditidae</taxon>
        <taxon>Diploscapter</taxon>
    </lineage>
</organism>
<evidence type="ECO:0000256" key="1">
    <source>
        <dbReference type="SAM" id="MobiDB-lite"/>
    </source>
</evidence>
<evidence type="ECO:0000313" key="4">
    <source>
        <dbReference type="Proteomes" id="UP000218231"/>
    </source>
</evidence>
<feature type="domain" description="C2H2-type" evidence="2">
    <location>
        <begin position="428"/>
        <end position="452"/>
    </location>
</feature>
<dbReference type="Gene3D" id="3.30.160.60">
    <property type="entry name" value="Classic Zinc Finger"/>
    <property type="match status" value="1"/>
</dbReference>
<dbReference type="Proteomes" id="UP000218231">
    <property type="component" value="Unassembled WGS sequence"/>
</dbReference>
<dbReference type="AlphaFoldDB" id="A0A2A2LCL5"/>
<keyword evidence="4" id="KW-1185">Reference proteome</keyword>